<accession>I4EIU4</accession>
<dbReference type="AlphaFoldDB" id="I4EIU4"/>
<protein>
    <submittedName>
        <fullName evidence="1">Uncharacterized protein</fullName>
    </submittedName>
</protein>
<evidence type="ECO:0000313" key="1">
    <source>
        <dbReference type="EMBL" id="CCF84606.1"/>
    </source>
</evidence>
<reference evidence="1 2" key="1">
    <citation type="journal article" date="2012" name="ISME J.">
        <title>Nitrification expanded: discovery, physiology and genomics of a nitrite-oxidizing bacterium from the phylum Chloroflexi.</title>
        <authorList>
            <person name="Sorokin D.Y."/>
            <person name="Lucker S."/>
            <person name="Vejmelkova D."/>
            <person name="Kostrikina N.A."/>
            <person name="Kleerebezem R."/>
            <person name="Rijpstra W.I."/>
            <person name="Damste J.S."/>
            <person name="Le Paslier D."/>
            <person name="Muyzer G."/>
            <person name="Wagner M."/>
            <person name="van Loosdrecht M.C."/>
            <person name="Daims H."/>
        </authorList>
    </citation>
    <scope>NUCLEOTIDE SEQUENCE [LARGE SCALE GENOMIC DNA]</scope>
    <source>
        <strain evidence="2">none</strain>
    </source>
</reference>
<dbReference type="EMBL" id="CAGS01000294">
    <property type="protein sequence ID" value="CCF84606.1"/>
    <property type="molecule type" value="Genomic_DNA"/>
</dbReference>
<keyword evidence="2" id="KW-1185">Reference proteome</keyword>
<sequence>MRNDKAGRTSSHGSREKLVAALQLCITLISQPIAHSEIDTITDRETSVSQRPNDCLAGAFDARLG</sequence>
<comment type="caution">
    <text evidence="1">The sequence shown here is derived from an EMBL/GenBank/DDBJ whole genome shotgun (WGS) entry which is preliminary data.</text>
</comment>
<organism evidence="1 2">
    <name type="scientific">Nitrolancea hollandica Lb</name>
    <dbReference type="NCBI Taxonomy" id="1129897"/>
    <lineage>
        <taxon>Bacteria</taxon>
        <taxon>Pseudomonadati</taxon>
        <taxon>Thermomicrobiota</taxon>
        <taxon>Thermomicrobia</taxon>
        <taxon>Sphaerobacterales</taxon>
        <taxon>Sphaerobacterineae</taxon>
        <taxon>Sphaerobacteraceae</taxon>
        <taxon>Nitrolancea</taxon>
    </lineage>
</organism>
<dbReference type="Proteomes" id="UP000004221">
    <property type="component" value="Unassembled WGS sequence"/>
</dbReference>
<proteinExistence type="predicted"/>
<name>I4EIU4_9BACT</name>
<gene>
    <name evidence="1" type="ORF">NITHO_3630012</name>
</gene>
<evidence type="ECO:0000313" key="2">
    <source>
        <dbReference type="Proteomes" id="UP000004221"/>
    </source>
</evidence>